<keyword evidence="3" id="KW-1003">Cell membrane</keyword>
<accession>A0A0R1E4B6</accession>
<feature type="transmembrane region" description="Helical" evidence="12">
    <location>
        <begin position="150"/>
        <end position="169"/>
    </location>
</feature>
<evidence type="ECO:0000256" key="3">
    <source>
        <dbReference type="ARBA" id="ARBA00022475"/>
    </source>
</evidence>
<evidence type="ECO:0000313" key="16">
    <source>
        <dbReference type="Proteomes" id="UP000002282"/>
    </source>
</evidence>
<keyword evidence="7 12" id="KW-0472">Membrane</keyword>
<dbReference type="FunFam" id="1.20.1070.10:FF:000685">
    <property type="entry name" value="Octopamine receptor beta-1R"/>
    <property type="match status" value="1"/>
</dbReference>
<protein>
    <submittedName>
        <fullName evidence="14">Uncharacterized protein, isoform C</fullName>
    </submittedName>
    <submittedName>
        <fullName evidence="15">Uncharacterized protein, isoform D</fullName>
    </submittedName>
</protein>
<evidence type="ECO:0000256" key="12">
    <source>
        <dbReference type="SAM" id="Phobius"/>
    </source>
</evidence>
<reference evidence="14 16" key="3">
    <citation type="journal article" date="2007" name="PLoS Biol.">
        <title>Principles of genome evolution in the Drosophila melanogaster species group.</title>
        <authorList>
            <person name="Ranz J.M."/>
            <person name="Maurin D."/>
            <person name="Chan Y.S."/>
            <person name="von Grotthuss M."/>
            <person name="Hillier L.W."/>
            <person name="Roote J."/>
            <person name="Ashburner M."/>
            <person name="Bergman C.M."/>
        </authorList>
    </citation>
    <scope>NUCLEOTIDE SEQUENCE [LARGE SCALE GENOMIC DNA]</scope>
    <source>
        <strain evidence="14">Tai18E2</strain>
        <strain evidence="16">Tai18E2 / Tucson 14021-0261.01</strain>
    </source>
</reference>
<dbReference type="Pfam" id="PF00001">
    <property type="entry name" value="7tm_1"/>
    <property type="match status" value="1"/>
</dbReference>
<keyword evidence="8 10" id="KW-0675">Receptor</keyword>
<evidence type="ECO:0000259" key="13">
    <source>
        <dbReference type="PROSITE" id="PS50262"/>
    </source>
</evidence>
<organism evidence="14 16">
    <name type="scientific">Drosophila yakuba</name>
    <name type="common">Fruit fly</name>
    <dbReference type="NCBI Taxonomy" id="7245"/>
    <lineage>
        <taxon>Eukaryota</taxon>
        <taxon>Metazoa</taxon>
        <taxon>Ecdysozoa</taxon>
        <taxon>Arthropoda</taxon>
        <taxon>Hexapoda</taxon>
        <taxon>Insecta</taxon>
        <taxon>Pterygota</taxon>
        <taxon>Neoptera</taxon>
        <taxon>Endopterygota</taxon>
        <taxon>Diptera</taxon>
        <taxon>Brachycera</taxon>
        <taxon>Muscomorpha</taxon>
        <taxon>Ephydroidea</taxon>
        <taxon>Drosophilidae</taxon>
        <taxon>Drosophila</taxon>
        <taxon>Sophophora</taxon>
    </lineage>
</organism>
<dbReference type="GO" id="GO:0043410">
    <property type="term" value="P:positive regulation of MAPK cascade"/>
    <property type="evidence" value="ECO:0007669"/>
    <property type="project" value="TreeGrafter"/>
</dbReference>
<feature type="region of interest" description="Disordered" evidence="11">
    <location>
        <begin position="481"/>
        <end position="530"/>
    </location>
</feature>
<keyword evidence="4 10" id="KW-0812">Transmembrane</keyword>
<dbReference type="Gene3D" id="1.20.1070.10">
    <property type="entry name" value="Rhodopsin 7-helix transmembrane proteins"/>
    <property type="match status" value="1"/>
</dbReference>
<name>A0A0R1E4B6_DROYA</name>
<reference evidence="14" key="1">
    <citation type="submission" date="2006-01" db="EMBL/GenBank/DDBJ databases">
        <title>The Genome of Drosophila yakuba.</title>
        <authorList>
            <consortium name="The Drosophila yakuba Sequencing Consortium"/>
        </authorList>
    </citation>
    <scope>NUCLEOTIDE SEQUENCE</scope>
    <source>
        <strain evidence="14">Tai18E2</strain>
    </source>
</reference>
<feature type="transmembrane region" description="Helical" evidence="12">
    <location>
        <begin position="277"/>
        <end position="299"/>
    </location>
</feature>
<dbReference type="OrthoDB" id="5957871at2759"/>
<evidence type="ECO:0000256" key="1">
    <source>
        <dbReference type="ARBA" id="ARBA00004651"/>
    </source>
</evidence>
<gene>
    <name evidence="14" type="primary">Dyak\GE10309</name>
    <name evidence="14" type="ORF">Dyak_GE10309</name>
</gene>
<dbReference type="GO" id="GO:0004989">
    <property type="term" value="F:octopamine receptor activity"/>
    <property type="evidence" value="ECO:0007669"/>
    <property type="project" value="EnsemblMetazoa"/>
</dbReference>
<keyword evidence="5 12" id="KW-1133">Transmembrane helix</keyword>
<proteinExistence type="inferred from homology"/>
<dbReference type="EMBL" id="CM000160">
    <property type="protein sequence ID" value="KRK04062.1"/>
    <property type="molecule type" value="Genomic_DNA"/>
</dbReference>
<dbReference type="PROSITE" id="PS50262">
    <property type="entry name" value="G_PROTEIN_RECEP_F1_2"/>
    <property type="match status" value="1"/>
</dbReference>
<reference evidence="14" key="4">
    <citation type="submission" date="2015-11" db="EMBL/GenBank/DDBJ databases">
        <authorList>
            <consortium name="FlyBase"/>
        </authorList>
    </citation>
    <scope>NUCLEOTIDE SEQUENCE</scope>
    <source>
        <strain evidence="14">Tai18E2</strain>
    </source>
</reference>
<evidence type="ECO:0000256" key="6">
    <source>
        <dbReference type="ARBA" id="ARBA00023040"/>
    </source>
</evidence>
<evidence type="ECO:0000256" key="7">
    <source>
        <dbReference type="ARBA" id="ARBA00023136"/>
    </source>
</evidence>
<dbReference type="InterPro" id="IPR000276">
    <property type="entry name" value="GPCR_Rhodpsn"/>
</dbReference>
<feature type="transmembrane region" description="Helical" evidence="12">
    <location>
        <begin position="110"/>
        <end position="138"/>
    </location>
</feature>
<dbReference type="PRINTS" id="PR00237">
    <property type="entry name" value="GPCRRHODOPSN"/>
</dbReference>
<evidence type="ECO:0000313" key="15">
    <source>
        <dbReference type="EMBL" id="KRK04062.1"/>
    </source>
</evidence>
<feature type="transmembrane region" description="Helical" evidence="12">
    <location>
        <begin position="358"/>
        <end position="378"/>
    </location>
</feature>
<dbReference type="PROSITE" id="PS00237">
    <property type="entry name" value="G_PROTEIN_RECEP_F1_1"/>
    <property type="match status" value="1"/>
</dbReference>
<evidence type="ECO:0000256" key="4">
    <source>
        <dbReference type="ARBA" id="ARBA00022692"/>
    </source>
</evidence>
<dbReference type="PANTHER" id="PTHR24248">
    <property type="entry name" value="ADRENERGIC RECEPTOR-RELATED G-PROTEIN COUPLED RECEPTOR"/>
    <property type="match status" value="1"/>
</dbReference>
<dbReference type="SMR" id="A0A0R1E4B6"/>
<feature type="transmembrane region" description="Helical" evidence="12">
    <location>
        <begin position="189"/>
        <end position="209"/>
    </location>
</feature>
<dbReference type="Proteomes" id="UP000002282">
    <property type="component" value="Chromosome 3R"/>
</dbReference>
<reference evidence="14 16" key="2">
    <citation type="journal article" date="2007" name="Nature">
        <title>Evolution of genes and genomes on the Drosophila phylogeny.</title>
        <authorList>
            <consortium name="Drosophila 12 Genomes Consortium"/>
            <person name="Clark A.G."/>
            <person name="Eisen M.B."/>
            <person name="Smith D.R."/>
            <person name="Bergman C.M."/>
            <person name="Oliver B."/>
            <person name="Markow T.A."/>
            <person name="Kaufman T.C."/>
            <person name="Kellis M."/>
            <person name="Gelbart W."/>
            <person name="Iyer V.N."/>
            <person name="Pollard D.A."/>
            <person name="Sackton T.B."/>
            <person name="Larracuente A.M."/>
            <person name="Singh N.D."/>
            <person name="Abad J.P."/>
            <person name="Abt D.N."/>
            <person name="Adryan B."/>
            <person name="Aguade M."/>
            <person name="Akashi H."/>
            <person name="Anderson W.W."/>
            <person name="Aquadro C.F."/>
            <person name="Ardell D.H."/>
            <person name="Arguello R."/>
            <person name="Artieri C.G."/>
            <person name="Barbash D.A."/>
            <person name="Barker D."/>
            <person name="Barsanti P."/>
            <person name="Batterham P."/>
            <person name="Batzoglou S."/>
            <person name="Begun D."/>
            <person name="Bhutkar A."/>
            <person name="Blanco E."/>
            <person name="Bosak S.A."/>
            <person name="Bradley R.K."/>
            <person name="Brand A.D."/>
            <person name="Brent M.R."/>
            <person name="Brooks A.N."/>
            <person name="Brown R.H."/>
            <person name="Butlin R.K."/>
            <person name="Caggese C."/>
            <person name="Calvi B.R."/>
            <person name="Bernardo de Carvalho A."/>
            <person name="Caspi A."/>
            <person name="Castrezana S."/>
            <person name="Celniker S.E."/>
            <person name="Chang J.L."/>
            <person name="Chapple C."/>
            <person name="Chatterji S."/>
            <person name="Chinwalla A."/>
            <person name="Civetta A."/>
            <person name="Clifton S.W."/>
            <person name="Comeron J.M."/>
            <person name="Costello J.C."/>
            <person name="Coyne J.A."/>
            <person name="Daub J."/>
            <person name="David R.G."/>
            <person name="Delcher A.L."/>
            <person name="Delehaunty K."/>
            <person name="Do C.B."/>
            <person name="Ebling H."/>
            <person name="Edwards K."/>
            <person name="Eickbush T."/>
            <person name="Evans J.D."/>
            <person name="Filipski A."/>
            <person name="Findeiss S."/>
            <person name="Freyhult E."/>
            <person name="Fulton L."/>
            <person name="Fulton R."/>
            <person name="Garcia A.C."/>
            <person name="Gardiner A."/>
            <person name="Garfield D.A."/>
            <person name="Garvin B.E."/>
            <person name="Gibson G."/>
            <person name="Gilbert D."/>
            <person name="Gnerre S."/>
            <person name="Godfrey J."/>
            <person name="Good R."/>
            <person name="Gotea V."/>
            <person name="Gravely B."/>
            <person name="Greenberg A.J."/>
            <person name="Griffiths-Jones S."/>
            <person name="Gross S."/>
            <person name="Guigo R."/>
            <person name="Gustafson E.A."/>
            <person name="Haerty W."/>
            <person name="Hahn M.W."/>
            <person name="Halligan D.L."/>
            <person name="Halpern A.L."/>
            <person name="Halter G.M."/>
            <person name="Han M.V."/>
            <person name="Heger A."/>
            <person name="Hillier L."/>
            <person name="Hinrichs A.S."/>
            <person name="Holmes I."/>
            <person name="Hoskins R.A."/>
            <person name="Hubisz M.J."/>
            <person name="Hultmark D."/>
            <person name="Huntley M.A."/>
            <person name="Jaffe D.B."/>
            <person name="Jagadeeshan S."/>
            <person name="Jeck W.R."/>
            <person name="Johnson J."/>
            <person name="Jones C.D."/>
            <person name="Jordan W.C."/>
            <person name="Karpen G.H."/>
            <person name="Kataoka E."/>
            <person name="Keightley P.D."/>
            <person name="Kheradpour P."/>
            <person name="Kirkness E.F."/>
            <person name="Koerich L.B."/>
            <person name="Kristiansen K."/>
            <person name="Kudrna D."/>
            <person name="Kulathinal R.J."/>
            <person name="Kumar S."/>
            <person name="Kwok R."/>
            <person name="Lander E."/>
            <person name="Langley C.H."/>
            <person name="Lapoint R."/>
            <person name="Lazzaro B.P."/>
            <person name="Lee S.J."/>
            <person name="Levesque L."/>
            <person name="Li R."/>
            <person name="Lin C.F."/>
            <person name="Lin M.F."/>
            <person name="Lindblad-Toh K."/>
            <person name="Llopart A."/>
            <person name="Long M."/>
            <person name="Low L."/>
            <person name="Lozovsky E."/>
            <person name="Lu J."/>
            <person name="Luo M."/>
            <person name="Machado C.A."/>
            <person name="Makalowski W."/>
            <person name="Marzo M."/>
            <person name="Matsuda M."/>
            <person name="Matzkin L."/>
            <person name="McAllister B."/>
            <person name="McBride C.S."/>
            <person name="McKernan B."/>
            <person name="McKernan K."/>
            <person name="Mendez-Lago M."/>
            <person name="Minx P."/>
            <person name="Mollenhauer M.U."/>
            <person name="Montooth K."/>
            <person name="Mount S.M."/>
            <person name="Mu X."/>
            <person name="Myers E."/>
            <person name="Negre B."/>
            <person name="Newfeld S."/>
            <person name="Nielsen R."/>
            <person name="Noor M.A."/>
            <person name="O'Grady P."/>
            <person name="Pachter L."/>
            <person name="Papaceit M."/>
            <person name="Parisi M.J."/>
            <person name="Parisi M."/>
            <person name="Parts L."/>
            <person name="Pedersen J.S."/>
            <person name="Pesole G."/>
            <person name="Phillippy A.M."/>
            <person name="Ponting C.P."/>
            <person name="Pop M."/>
            <person name="Porcelli D."/>
            <person name="Powell J.R."/>
            <person name="Prohaska S."/>
            <person name="Pruitt K."/>
            <person name="Puig M."/>
            <person name="Quesneville H."/>
            <person name="Ram K.R."/>
            <person name="Rand D."/>
            <person name="Rasmussen M.D."/>
            <person name="Reed L.K."/>
            <person name="Reenan R."/>
            <person name="Reily A."/>
            <person name="Remington K.A."/>
            <person name="Rieger T.T."/>
            <person name="Ritchie M.G."/>
            <person name="Robin C."/>
            <person name="Rogers Y.H."/>
            <person name="Rohde C."/>
            <person name="Rozas J."/>
            <person name="Rubenfield M.J."/>
            <person name="Ruiz A."/>
            <person name="Russo S."/>
            <person name="Salzberg S.L."/>
            <person name="Sanchez-Gracia A."/>
            <person name="Saranga D.J."/>
            <person name="Sato H."/>
            <person name="Schaeffer S.W."/>
            <person name="Schatz M.C."/>
            <person name="Schlenke T."/>
            <person name="Schwartz R."/>
            <person name="Segarra C."/>
            <person name="Singh R.S."/>
            <person name="Sirot L."/>
            <person name="Sirota M."/>
            <person name="Sisneros N.B."/>
            <person name="Smith C.D."/>
            <person name="Smith T.F."/>
            <person name="Spieth J."/>
            <person name="Stage D.E."/>
            <person name="Stark A."/>
            <person name="Stephan W."/>
            <person name="Strausberg R.L."/>
            <person name="Strempel S."/>
            <person name="Sturgill D."/>
            <person name="Sutton G."/>
            <person name="Sutton G.G."/>
            <person name="Tao W."/>
            <person name="Teichmann S."/>
            <person name="Tobari Y.N."/>
            <person name="Tomimura Y."/>
            <person name="Tsolas J.M."/>
            <person name="Valente V.L."/>
            <person name="Venter E."/>
            <person name="Venter J.C."/>
            <person name="Vicario S."/>
            <person name="Vieira F.G."/>
            <person name="Vilella A.J."/>
            <person name="Villasante A."/>
            <person name="Walenz B."/>
            <person name="Wang J."/>
            <person name="Wasserman M."/>
            <person name="Watts T."/>
            <person name="Wilson D."/>
            <person name="Wilson R.K."/>
            <person name="Wing R.A."/>
            <person name="Wolfner M.F."/>
            <person name="Wong A."/>
            <person name="Wong G.K."/>
            <person name="Wu C.I."/>
            <person name="Wu G."/>
            <person name="Yamamoto D."/>
            <person name="Yang H.P."/>
            <person name="Yang S.P."/>
            <person name="Yorke J.A."/>
            <person name="Yoshida K."/>
            <person name="Zdobnov E."/>
            <person name="Zhang P."/>
            <person name="Zhang Y."/>
            <person name="Zimin A.V."/>
            <person name="Baldwin J."/>
            <person name="Abdouelleil A."/>
            <person name="Abdulkadir J."/>
            <person name="Abebe A."/>
            <person name="Abera B."/>
            <person name="Abreu J."/>
            <person name="Acer S.C."/>
            <person name="Aftuck L."/>
            <person name="Alexander A."/>
            <person name="An P."/>
            <person name="Anderson E."/>
            <person name="Anderson S."/>
            <person name="Arachi H."/>
            <person name="Azer M."/>
            <person name="Bachantsang P."/>
            <person name="Barry A."/>
            <person name="Bayul T."/>
            <person name="Berlin A."/>
            <person name="Bessette D."/>
            <person name="Bloom T."/>
            <person name="Blye J."/>
            <person name="Boguslavskiy L."/>
            <person name="Bonnet C."/>
            <person name="Boukhgalter B."/>
            <person name="Bourzgui I."/>
            <person name="Brown A."/>
            <person name="Cahill P."/>
            <person name="Channer S."/>
            <person name="Cheshatsang Y."/>
            <person name="Chuda L."/>
            <person name="Citroen M."/>
            <person name="Collymore A."/>
            <person name="Cooke P."/>
            <person name="Costello M."/>
            <person name="D'Aco K."/>
            <person name="Daza R."/>
            <person name="De Haan G."/>
            <person name="DeGray S."/>
            <person name="DeMaso C."/>
            <person name="Dhargay N."/>
            <person name="Dooley K."/>
            <person name="Dooley E."/>
            <person name="Doricent M."/>
            <person name="Dorje P."/>
            <person name="Dorjee K."/>
            <person name="Dupes A."/>
            <person name="Elong R."/>
            <person name="Falk J."/>
            <person name="Farina A."/>
            <person name="Faro S."/>
            <person name="Ferguson D."/>
            <person name="Fisher S."/>
            <person name="Foley C.D."/>
            <person name="Franke A."/>
            <person name="Friedrich D."/>
            <person name="Gadbois L."/>
            <person name="Gearin G."/>
            <person name="Gearin C.R."/>
            <person name="Giannoukos G."/>
            <person name="Goode T."/>
            <person name="Graham J."/>
            <person name="Grandbois E."/>
            <person name="Grewal S."/>
            <person name="Gyaltsen K."/>
            <person name="Hafez N."/>
            <person name="Hagos B."/>
            <person name="Hall J."/>
            <person name="Henson C."/>
            <person name="Hollinger A."/>
            <person name="Honan T."/>
            <person name="Huard M.D."/>
            <person name="Hughes L."/>
            <person name="Hurhula B."/>
            <person name="Husby M.E."/>
            <person name="Kamat A."/>
            <person name="Kanga B."/>
            <person name="Kashin S."/>
            <person name="Khazanovich D."/>
            <person name="Kisner P."/>
            <person name="Lance K."/>
            <person name="Lara M."/>
            <person name="Lee W."/>
            <person name="Lennon N."/>
            <person name="Letendre F."/>
            <person name="LeVine R."/>
            <person name="Lipovsky A."/>
            <person name="Liu X."/>
            <person name="Liu J."/>
            <person name="Liu S."/>
            <person name="Lokyitsang T."/>
            <person name="Lokyitsang Y."/>
            <person name="Lubonja R."/>
            <person name="Lui A."/>
            <person name="MacDonald P."/>
            <person name="Magnisalis V."/>
            <person name="Maru K."/>
            <person name="Matthews C."/>
            <person name="McCusker W."/>
            <person name="McDonough S."/>
            <person name="Mehta T."/>
            <person name="Meldrim J."/>
            <person name="Meneus L."/>
            <person name="Mihai O."/>
            <person name="Mihalev A."/>
            <person name="Mihova T."/>
            <person name="Mittelman R."/>
            <person name="Mlenga V."/>
            <person name="Montmayeur A."/>
            <person name="Mulrain L."/>
            <person name="Navidi A."/>
            <person name="Naylor J."/>
            <person name="Negash T."/>
            <person name="Nguyen T."/>
            <person name="Nguyen N."/>
            <person name="Nicol R."/>
            <person name="Norbu C."/>
            <person name="Norbu N."/>
            <person name="Novod N."/>
            <person name="O'Neill B."/>
            <person name="Osman S."/>
            <person name="Markiewicz E."/>
            <person name="Oyono O.L."/>
            <person name="Patti C."/>
            <person name="Phunkhang P."/>
            <person name="Pierre F."/>
            <person name="Priest M."/>
            <person name="Raghuraman S."/>
            <person name="Rege F."/>
            <person name="Reyes R."/>
            <person name="Rise C."/>
            <person name="Rogov P."/>
            <person name="Ross K."/>
            <person name="Ryan E."/>
            <person name="Settipalli S."/>
            <person name="Shea T."/>
            <person name="Sherpa N."/>
            <person name="Shi L."/>
            <person name="Shih D."/>
            <person name="Sparrow T."/>
            <person name="Spaulding J."/>
            <person name="Stalker J."/>
            <person name="Stange-Thomann N."/>
            <person name="Stavropoulos S."/>
            <person name="Stone C."/>
            <person name="Strader C."/>
            <person name="Tesfaye S."/>
            <person name="Thomson T."/>
            <person name="Thoulutsang Y."/>
            <person name="Thoulutsang D."/>
            <person name="Topham K."/>
            <person name="Topping I."/>
            <person name="Tsamla T."/>
            <person name="Vassiliev H."/>
            <person name="Vo A."/>
            <person name="Wangchuk T."/>
            <person name="Wangdi T."/>
            <person name="Weiand M."/>
            <person name="Wilkinson J."/>
            <person name="Wilson A."/>
            <person name="Yadav S."/>
            <person name="Young G."/>
            <person name="Yu Q."/>
            <person name="Zembek L."/>
            <person name="Zhong D."/>
            <person name="Zimmer A."/>
            <person name="Zwirko Z."/>
            <person name="Jaffe D.B."/>
            <person name="Alvarez P."/>
            <person name="Brockman W."/>
            <person name="Butler J."/>
            <person name="Chin C."/>
            <person name="Gnerre S."/>
            <person name="Grabherr M."/>
            <person name="Kleber M."/>
            <person name="Mauceli E."/>
            <person name="MacCallum I."/>
        </authorList>
    </citation>
    <scope>NUCLEOTIDE SEQUENCE [LARGE SCALE GENOMIC DNA]</scope>
    <source>
        <strain evidence="14">Tai18E2</strain>
        <strain evidence="16">Tai18E2 / Tucson 14021-0261.01</strain>
    </source>
</reference>
<dbReference type="GO" id="GO:0004935">
    <property type="term" value="F:adrenergic receptor activity"/>
    <property type="evidence" value="ECO:0007669"/>
    <property type="project" value="InterPro"/>
</dbReference>
<dbReference type="CDD" id="cd15066">
    <property type="entry name" value="7tmA_DmOct-betaAR-like"/>
    <property type="match status" value="1"/>
</dbReference>
<dbReference type="SUPFAM" id="SSF81321">
    <property type="entry name" value="Family A G protein-coupled receptor-like"/>
    <property type="match status" value="1"/>
</dbReference>
<feature type="transmembrane region" description="Helical" evidence="12">
    <location>
        <begin position="390"/>
        <end position="413"/>
    </location>
</feature>
<feature type="domain" description="G-protein coupled receptors family 1 profile" evidence="13">
    <location>
        <begin position="130"/>
        <end position="410"/>
    </location>
</feature>
<dbReference type="PANTHER" id="PTHR24248:SF134">
    <property type="entry name" value="OCTOPAMINE RECEPTOR BETA-1R"/>
    <property type="match status" value="1"/>
</dbReference>
<sequence>MTLLQRLQAMSATTTRTILEGSISSIGGINSIGGGNEEPLASKLPVLEESGSHARYLKFIADGLIDEGLGSAVGSGSSIAVSVEDVVAGHTQDMQASEGSTDDADGSSHLALVFVKCFIIGFIILAAILGNMLVIVSVMRHRKLRIITNYFVVSLAVADMLVALCAMTFNASVMISGKWMFGSVMCDMWNSFDVYFSTASIMHLCCISVDRYYAIVQPLDYPLIMTQRRVFIMLLMVWLSPALLSFLPICSGWYTTTENYKYLKSNPHICEFKVNKAYAIVSSSMSFWIPGIVMLSMYYRIYQEADRQERLVYRSKVAALLLEKHLQISQIPKPRPSIQVEQSTISTMRRERKAARTLGIIMSAFLICWLPFFLWYIVSSLCDSCITPRLLVGILFWIGYFNSALNPIIYAYFNRDFRAAFKKTLKVSCPSRAGHRVICIYLPLRHLDGTFILFNFALFGHPKLNSLHHLRLSTGLRQLLQSQGTGPTLPPPPPPPAPNAQKRRRPPFRQQYRLATRRRHHQRPTEEAHV</sequence>
<keyword evidence="9 10" id="KW-0807">Transducer</keyword>
<evidence type="ECO:0000256" key="10">
    <source>
        <dbReference type="RuleBase" id="RU000688"/>
    </source>
</evidence>
<dbReference type="EMBL" id="CM000160">
    <property type="protein sequence ID" value="KRK04061.1"/>
    <property type="molecule type" value="Genomic_DNA"/>
</dbReference>
<comment type="subcellular location">
    <subcellularLocation>
        <location evidence="1">Cell membrane</location>
        <topology evidence="1">Multi-pass membrane protein</topology>
    </subcellularLocation>
</comment>
<dbReference type="SMART" id="SM01381">
    <property type="entry name" value="7TM_GPCR_Srsx"/>
    <property type="match status" value="1"/>
</dbReference>
<evidence type="ECO:0000256" key="9">
    <source>
        <dbReference type="ARBA" id="ARBA00023224"/>
    </source>
</evidence>
<feature type="compositionally biased region" description="Pro residues" evidence="11">
    <location>
        <begin position="488"/>
        <end position="498"/>
    </location>
</feature>
<dbReference type="GO" id="GO:0045886">
    <property type="term" value="P:negative regulation of synaptic assembly at neuromuscular junction"/>
    <property type="evidence" value="ECO:0007669"/>
    <property type="project" value="EnsemblMetazoa"/>
</dbReference>
<keyword evidence="6 10" id="KW-0297">G-protein coupled receptor</keyword>
<feature type="transmembrane region" description="Helical" evidence="12">
    <location>
        <begin position="230"/>
        <end position="254"/>
    </location>
</feature>
<keyword evidence="16" id="KW-1185">Reference proteome</keyword>
<dbReference type="InterPro" id="IPR002233">
    <property type="entry name" value="ADR_fam"/>
</dbReference>
<evidence type="ECO:0000256" key="11">
    <source>
        <dbReference type="SAM" id="MobiDB-lite"/>
    </source>
</evidence>
<dbReference type="InterPro" id="IPR017452">
    <property type="entry name" value="GPCR_Rhodpsn_7TM"/>
</dbReference>
<evidence type="ECO:0000256" key="2">
    <source>
        <dbReference type="ARBA" id="ARBA00010663"/>
    </source>
</evidence>
<dbReference type="PRINTS" id="PR01103">
    <property type="entry name" value="ADRENERGICR"/>
</dbReference>
<evidence type="ECO:0000313" key="14">
    <source>
        <dbReference type="EMBL" id="KRK04061.1"/>
    </source>
</evidence>
<dbReference type="GO" id="GO:0071880">
    <property type="term" value="P:adenylate cyclase-activating adrenergic receptor signaling pathway"/>
    <property type="evidence" value="ECO:0007669"/>
    <property type="project" value="TreeGrafter"/>
</dbReference>
<dbReference type="AlphaFoldDB" id="A0A0R1E4B6"/>
<evidence type="ECO:0000256" key="8">
    <source>
        <dbReference type="ARBA" id="ARBA00023170"/>
    </source>
</evidence>
<evidence type="ECO:0000256" key="5">
    <source>
        <dbReference type="ARBA" id="ARBA00022989"/>
    </source>
</evidence>
<dbReference type="GO" id="GO:0005886">
    <property type="term" value="C:plasma membrane"/>
    <property type="evidence" value="ECO:0007669"/>
    <property type="project" value="UniProtKB-SubCell"/>
</dbReference>
<comment type="similarity">
    <text evidence="2 10">Belongs to the G-protein coupled receptor 1 family.</text>
</comment>